<evidence type="ECO:0000313" key="1">
    <source>
        <dbReference type="EMBL" id="KDA53645.1"/>
    </source>
</evidence>
<dbReference type="Proteomes" id="UP000027284">
    <property type="component" value="Unassembled WGS sequence"/>
</dbReference>
<sequence>MFLELSEEERRTLEGILEAALRDLRAEVYHADTAEFKEQLKADEGVLRSLLAKLRQAGSASAAGGQG</sequence>
<dbReference type="EMBL" id="JMFG01000020">
    <property type="protein sequence ID" value="KDA53645.1"/>
    <property type="molecule type" value="Genomic_DNA"/>
</dbReference>
<dbReference type="RefSeq" id="WP_038049514.1">
    <property type="nucleotide sequence ID" value="NZ_JMFG01000020.1"/>
</dbReference>
<keyword evidence="2" id="KW-1185">Reference proteome</keyword>
<proteinExistence type="predicted"/>
<organism evidence="1 2">
    <name type="scientific">Thermoanaerobaculum aquaticum</name>
    <dbReference type="NCBI Taxonomy" id="1312852"/>
    <lineage>
        <taxon>Bacteria</taxon>
        <taxon>Pseudomonadati</taxon>
        <taxon>Acidobacteriota</taxon>
        <taxon>Thermoanaerobaculia</taxon>
        <taxon>Thermoanaerobaculales</taxon>
        <taxon>Thermoanaerobaculaceae</taxon>
        <taxon>Thermoanaerobaculum</taxon>
    </lineage>
</organism>
<protein>
    <submittedName>
        <fullName evidence="1">Uncharacterized protein</fullName>
    </submittedName>
</protein>
<evidence type="ECO:0000313" key="2">
    <source>
        <dbReference type="Proteomes" id="UP000027284"/>
    </source>
</evidence>
<accession>A0A062XYQ3</accession>
<name>A0A062XYQ3_9BACT</name>
<reference evidence="1 2" key="1">
    <citation type="submission" date="2014-04" db="EMBL/GenBank/DDBJ databases">
        <title>The Genome Sequence of Thermoanaerobaculum aquaticum MP-01, The First Cultivated Group 23 Acidobacterium.</title>
        <authorList>
            <person name="Stamps B.W."/>
            <person name="Losey N.A."/>
            <person name="Lawson P.A."/>
            <person name="Stevenson B.S."/>
        </authorList>
    </citation>
    <scope>NUCLEOTIDE SEQUENCE [LARGE SCALE GENOMIC DNA]</scope>
    <source>
        <strain evidence="1 2">MP-01</strain>
    </source>
</reference>
<dbReference type="AlphaFoldDB" id="A0A062XYQ3"/>
<comment type="caution">
    <text evidence="1">The sequence shown here is derived from an EMBL/GenBank/DDBJ whole genome shotgun (WGS) entry which is preliminary data.</text>
</comment>
<gene>
    <name evidence="1" type="ORF">EG19_05445</name>
</gene>